<organism evidence="3 4">
    <name type="scientific">Herbiconiux oxytropis</name>
    <dbReference type="NCBI Taxonomy" id="2970915"/>
    <lineage>
        <taxon>Bacteria</taxon>
        <taxon>Bacillati</taxon>
        <taxon>Actinomycetota</taxon>
        <taxon>Actinomycetes</taxon>
        <taxon>Micrococcales</taxon>
        <taxon>Microbacteriaceae</taxon>
        <taxon>Herbiconiux</taxon>
    </lineage>
</organism>
<dbReference type="Gene3D" id="3.40.50.10490">
    <property type="entry name" value="Glucose-6-phosphate isomerase like protein, domain 1"/>
    <property type="match status" value="2"/>
</dbReference>
<dbReference type="CDD" id="cd05008">
    <property type="entry name" value="SIS_GlmS_GlmD_1"/>
    <property type="match status" value="1"/>
</dbReference>
<reference evidence="3" key="1">
    <citation type="submission" date="2022-08" db="EMBL/GenBank/DDBJ databases">
        <authorList>
            <person name="Deng Y."/>
            <person name="Han X.-F."/>
            <person name="Zhang Y.-Q."/>
        </authorList>
    </citation>
    <scope>NUCLEOTIDE SEQUENCE</scope>
    <source>
        <strain evidence="3">CPCC 203407</strain>
    </source>
</reference>
<evidence type="ECO:0000313" key="4">
    <source>
        <dbReference type="Proteomes" id="UP001165587"/>
    </source>
</evidence>
<dbReference type="InterPro" id="IPR035490">
    <property type="entry name" value="GlmS/FrlB_SIS"/>
</dbReference>
<dbReference type="RefSeq" id="WP_259525388.1">
    <property type="nucleotide sequence ID" value="NZ_JANLCK010000002.1"/>
</dbReference>
<dbReference type="EMBL" id="JANLCK010000002">
    <property type="protein sequence ID" value="MCS5724913.1"/>
    <property type="molecule type" value="Genomic_DNA"/>
</dbReference>
<dbReference type="InterPro" id="IPR046348">
    <property type="entry name" value="SIS_dom_sf"/>
</dbReference>
<proteinExistence type="predicted"/>
<evidence type="ECO:0000256" key="1">
    <source>
        <dbReference type="ARBA" id="ARBA00022737"/>
    </source>
</evidence>
<dbReference type="Pfam" id="PF01380">
    <property type="entry name" value="SIS"/>
    <property type="match status" value="2"/>
</dbReference>
<dbReference type="GO" id="GO:0097367">
    <property type="term" value="F:carbohydrate derivative binding"/>
    <property type="evidence" value="ECO:0007669"/>
    <property type="project" value="InterPro"/>
</dbReference>
<dbReference type="SUPFAM" id="SSF53697">
    <property type="entry name" value="SIS domain"/>
    <property type="match status" value="1"/>
</dbReference>
<keyword evidence="1" id="KW-0677">Repeat</keyword>
<dbReference type="PANTHER" id="PTHR10937:SF8">
    <property type="entry name" value="AMINOTRANSFERASE-RELATED"/>
    <property type="match status" value="1"/>
</dbReference>
<evidence type="ECO:0000259" key="2">
    <source>
        <dbReference type="PROSITE" id="PS51464"/>
    </source>
</evidence>
<feature type="domain" description="SIS" evidence="2">
    <location>
        <begin position="216"/>
        <end position="361"/>
    </location>
</feature>
<dbReference type="InterPro" id="IPR035466">
    <property type="entry name" value="GlmS/AgaS_SIS"/>
</dbReference>
<feature type="domain" description="SIS" evidence="2">
    <location>
        <begin position="47"/>
        <end position="189"/>
    </location>
</feature>
<sequence length="371" mass="38166">MTELSPAIAVPPAESVAPGAHLRAEIAEQPARWRDLIPFQREVLDAAAELIRSIEPELIVFAARGSSDHAAQYGQYLAHNLLRTPAMLATPATASAFGVTLKYPRSVMLAVSQSGESPDLLETVRSAQGAGVAVIAFTNDASSTLARLGEVHVPLSAGPELSVAATKTYTAELLALHLVLSRAAGSDWSSLEAAVEAVAAAGEGTIRAAADASPALAADLRDQQRILVVGRGYSMATAKEGALKLMETNAIAASGWSVADATHGPLGQVVAGTPVIVLAASPGGHASVATFAGAAADLGAELMVVGAQELDASTPVRWRIALPGLDTSGVPDELIPLIEILPLQQLALELALERGLNPDQPAGLNKVTRTH</sequence>
<dbReference type="PROSITE" id="PS51464">
    <property type="entry name" value="SIS"/>
    <property type="match status" value="2"/>
</dbReference>
<dbReference type="PANTHER" id="PTHR10937">
    <property type="entry name" value="GLUCOSAMINE--FRUCTOSE-6-PHOSPHATE AMINOTRANSFERASE, ISOMERIZING"/>
    <property type="match status" value="1"/>
</dbReference>
<dbReference type="Proteomes" id="UP001165587">
    <property type="component" value="Unassembled WGS sequence"/>
</dbReference>
<name>A0AA42BVT7_9MICO</name>
<dbReference type="GO" id="GO:1901135">
    <property type="term" value="P:carbohydrate derivative metabolic process"/>
    <property type="evidence" value="ECO:0007669"/>
    <property type="project" value="InterPro"/>
</dbReference>
<evidence type="ECO:0000313" key="3">
    <source>
        <dbReference type="EMBL" id="MCS5724913.1"/>
    </source>
</evidence>
<dbReference type="CDD" id="cd05009">
    <property type="entry name" value="SIS_GlmS_GlmD_2"/>
    <property type="match status" value="1"/>
</dbReference>
<keyword evidence="4" id="KW-1185">Reference proteome</keyword>
<protein>
    <submittedName>
        <fullName evidence="3">SIS domain-containing protein</fullName>
    </submittedName>
</protein>
<dbReference type="InterPro" id="IPR001347">
    <property type="entry name" value="SIS_dom"/>
</dbReference>
<accession>A0AA42BVT7</accession>
<gene>
    <name evidence="3" type="ORF">N1028_03290</name>
</gene>
<dbReference type="AlphaFoldDB" id="A0AA42BVT7"/>
<comment type="caution">
    <text evidence="3">The sequence shown here is derived from an EMBL/GenBank/DDBJ whole genome shotgun (WGS) entry which is preliminary data.</text>
</comment>